<dbReference type="Gene3D" id="1.20.1290.10">
    <property type="entry name" value="AhpD-like"/>
    <property type="match status" value="1"/>
</dbReference>
<name>A0A382UJA6_9ZZZZ</name>
<accession>A0A382UJA6</accession>
<organism evidence="2">
    <name type="scientific">marine metagenome</name>
    <dbReference type="NCBI Taxonomy" id="408172"/>
    <lineage>
        <taxon>unclassified sequences</taxon>
        <taxon>metagenomes</taxon>
        <taxon>ecological metagenomes</taxon>
    </lineage>
</organism>
<dbReference type="AlphaFoldDB" id="A0A382UJA6"/>
<gene>
    <name evidence="2" type="ORF">METZ01_LOCUS387011</name>
</gene>
<proteinExistence type="predicted"/>
<dbReference type="PANTHER" id="PTHR34846:SF5">
    <property type="entry name" value="CARBOXYMUCONOLACTONE DECARBOXYLASE-LIKE DOMAIN-CONTAINING PROTEIN"/>
    <property type="match status" value="1"/>
</dbReference>
<sequence>MPRLRQVRRSELHPGAEPIFQFIFGDRDPVDEPGTDTGTPGDWWSVFALVPDVFDHACAGIGLYRSRRRLIDPVLREIGQTRAGWNIGSRFVYSQHCKSCRTVGLSDEQINAISSWEEADCFDAAQRAVLAYTDDITRDFGNVSDEVFDELRAHLSDEEILEFTYIVCTYAMHGVMSRALKLEFDADDGPVEEVPGPHESLSVEHTRAALRLLQGGGDEPVRA</sequence>
<dbReference type="SUPFAM" id="SSF69118">
    <property type="entry name" value="AhpD-like"/>
    <property type="match status" value="1"/>
</dbReference>
<dbReference type="InterPro" id="IPR003779">
    <property type="entry name" value="CMD-like"/>
</dbReference>
<evidence type="ECO:0000313" key="2">
    <source>
        <dbReference type="EMBL" id="SVD34157.1"/>
    </source>
</evidence>
<feature type="domain" description="Carboxymuconolactone decarboxylase-like" evidence="1">
    <location>
        <begin position="69"/>
        <end position="134"/>
    </location>
</feature>
<evidence type="ECO:0000259" key="1">
    <source>
        <dbReference type="Pfam" id="PF02627"/>
    </source>
</evidence>
<dbReference type="PANTHER" id="PTHR34846">
    <property type="entry name" value="4-CARBOXYMUCONOLACTONE DECARBOXYLASE FAMILY PROTEIN (AFU_ORTHOLOGUE AFUA_6G11590)"/>
    <property type="match status" value="1"/>
</dbReference>
<dbReference type="Pfam" id="PF02627">
    <property type="entry name" value="CMD"/>
    <property type="match status" value="1"/>
</dbReference>
<dbReference type="GO" id="GO:0051920">
    <property type="term" value="F:peroxiredoxin activity"/>
    <property type="evidence" value="ECO:0007669"/>
    <property type="project" value="InterPro"/>
</dbReference>
<protein>
    <recommendedName>
        <fullName evidence="1">Carboxymuconolactone decarboxylase-like domain-containing protein</fullName>
    </recommendedName>
</protein>
<reference evidence="2" key="1">
    <citation type="submission" date="2018-05" db="EMBL/GenBank/DDBJ databases">
        <authorList>
            <person name="Lanie J.A."/>
            <person name="Ng W.-L."/>
            <person name="Kazmierczak K.M."/>
            <person name="Andrzejewski T.M."/>
            <person name="Davidsen T.M."/>
            <person name="Wayne K.J."/>
            <person name="Tettelin H."/>
            <person name="Glass J.I."/>
            <person name="Rusch D."/>
            <person name="Podicherti R."/>
            <person name="Tsui H.-C.T."/>
            <person name="Winkler M.E."/>
        </authorList>
    </citation>
    <scope>NUCLEOTIDE SEQUENCE</scope>
</reference>
<dbReference type="EMBL" id="UINC01144564">
    <property type="protein sequence ID" value="SVD34157.1"/>
    <property type="molecule type" value="Genomic_DNA"/>
</dbReference>
<dbReference type="InterPro" id="IPR029032">
    <property type="entry name" value="AhpD-like"/>
</dbReference>